<comment type="cofactor">
    <cofactor evidence="1">
        <name>Mg(2+)</name>
        <dbReference type="ChEBI" id="CHEBI:18420"/>
    </cofactor>
</comment>
<dbReference type="InterPro" id="IPR020084">
    <property type="entry name" value="NUDIX_hydrolase_CS"/>
</dbReference>
<protein>
    <submittedName>
        <fullName evidence="4">DNA mismatch repair protein MutT</fullName>
    </submittedName>
</protein>
<evidence type="ECO:0000256" key="1">
    <source>
        <dbReference type="ARBA" id="ARBA00001946"/>
    </source>
</evidence>
<dbReference type="Pfam" id="PF00293">
    <property type="entry name" value="NUDIX"/>
    <property type="match status" value="1"/>
</dbReference>
<proteinExistence type="inferred from homology"/>
<dbReference type="GO" id="GO:0016787">
    <property type="term" value="F:hydrolase activity"/>
    <property type="evidence" value="ECO:0007669"/>
    <property type="project" value="UniProtKB-KW"/>
</dbReference>
<dbReference type="InterPro" id="IPR020476">
    <property type="entry name" value="Nudix_hydrolase"/>
</dbReference>
<keyword evidence="5" id="KW-1185">Reference proteome</keyword>
<comment type="similarity">
    <text evidence="3">Belongs to the Nudix hydrolase family.</text>
</comment>
<dbReference type="CDD" id="cd04677">
    <property type="entry name" value="NUDIX_Hydrolase"/>
    <property type="match status" value="1"/>
</dbReference>
<dbReference type="AlphaFoldDB" id="A0A3G9JCC9"/>
<evidence type="ECO:0000313" key="5">
    <source>
        <dbReference type="Proteomes" id="UP000275368"/>
    </source>
</evidence>
<dbReference type="Proteomes" id="UP000275368">
    <property type="component" value="Chromosome"/>
</dbReference>
<dbReference type="OrthoDB" id="9787476at2"/>
<dbReference type="PANTHER" id="PTHR43046">
    <property type="entry name" value="GDP-MANNOSE MANNOSYL HYDROLASE"/>
    <property type="match status" value="1"/>
</dbReference>
<dbReference type="PROSITE" id="PS51462">
    <property type="entry name" value="NUDIX"/>
    <property type="match status" value="1"/>
</dbReference>
<evidence type="ECO:0000256" key="2">
    <source>
        <dbReference type="ARBA" id="ARBA00022801"/>
    </source>
</evidence>
<evidence type="ECO:0000256" key="3">
    <source>
        <dbReference type="RuleBase" id="RU003476"/>
    </source>
</evidence>
<dbReference type="InterPro" id="IPR000086">
    <property type="entry name" value="NUDIX_hydrolase_dom"/>
</dbReference>
<dbReference type="PRINTS" id="PR00502">
    <property type="entry name" value="NUDIXFAMILY"/>
</dbReference>
<evidence type="ECO:0000313" key="4">
    <source>
        <dbReference type="EMBL" id="BBH20609.1"/>
    </source>
</evidence>
<accession>A0A3G9JCC9</accession>
<dbReference type="SUPFAM" id="SSF55811">
    <property type="entry name" value="Nudix"/>
    <property type="match status" value="1"/>
</dbReference>
<dbReference type="Gene3D" id="3.90.79.10">
    <property type="entry name" value="Nucleoside Triphosphate Pyrophosphohydrolase"/>
    <property type="match status" value="1"/>
</dbReference>
<reference evidence="4 5" key="1">
    <citation type="submission" date="2018-11" db="EMBL/GenBank/DDBJ databases">
        <title>Complete genome sequence of Paenibacillus baekrokdamisoli strain KCTC 33723.</title>
        <authorList>
            <person name="Kang S.W."/>
            <person name="Lee K.C."/>
            <person name="Kim K.K."/>
            <person name="Kim J.S."/>
            <person name="Kim D.S."/>
            <person name="Ko S.H."/>
            <person name="Yang S.H."/>
            <person name="Lee J.S."/>
        </authorList>
    </citation>
    <scope>NUCLEOTIDE SEQUENCE [LARGE SCALE GENOMIC DNA]</scope>
    <source>
        <strain evidence="4 5">KCTC 33723</strain>
    </source>
</reference>
<dbReference type="PROSITE" id="PS00893">
    <property type="entry name" value="NUDIX_BOX"/>
    <property type="match status" value="1"/>
</dbReference>
<dbReference type="RefSeq" id="WP_125655779.1">
    <property type="nucleotide sequence ID" value="NZ_AP019308.1"/>
</dbReference>
<dbReference type="KEGG" id="pbk:Back11_19540"/>
<sequence>MSEYILELRSLVGTRPLILVGAVVIIQNDNHQILLQHRKDGNWGLPGGLMELGESLEETATREVYEETGLTLKRLTLLELFSGPELYLKLKNGDELYSVTALYFCNDYKGELVSDSTESHEVSFFDVDDLPSLNPANTIYLAKYLESDLLRRR</sequence>
<keyword evidence="2 3" id="KW-0378">Hydrolase</keyword>
<gene>
    <name evidence="4" type="ORF">Back11_19540</name>
</gene>
<name>A0A3G9JCC9_9BACL</name>
<dbReference type="InterPro" id="IPR015797">
    <property type="entry name" value="NUDIX_hydrolase-like_dom_sf"/>
</dbReference>
<dbReference type="EMBL" id="AP019308">
    <property type="protein sequence ID" value="BBH20609.1"/>
    <property type="molecule type" value="Genomic_DNA"/>
</dbReference>
<organism evidence="4 5">
    <name type="scientific">Paenibacillus baekrokdamisoli</name>
    <dbReference type="NCBI Taxonomy" id="1712516"/>
    <lineage>
        <taxon>Bacteria</taxon>
        <taxon>Bacillati</taxon>
        <taxon>Bacillota</taxon>
        <taxon>Bacilli</taxon>
        <taxon>Bacillales</taxon>
        <taxon>Paenibacillaceae</taxon>
        <taxon>Paenibacillus</taxon>
    </lineage>
</organism>
<dbReference type="PANTHER" id="PTHR43046:SF2">
    <property type="entry name" value="8-OXO-DGTP DIPHOSPHATASE-RELATED"/>
    <property type="match status" value="1"/>
</dbReference>